<evidence type="ECO:0000313" key="4">
    <source>
        <dbReference type="Proteomes" id="UP000595847"/>
    </source>
</evidence>
<dbReference type="Proteomes" id="UP000677234">
    <property type="component" value="Chromosome"/>
</dbReference>
<sequence>MGQQSDYFSSDELAFLSAILTLIGSILAVLALIKERQEKLAAQEKPKNNQKR</sequence>
<accession>A0A7T5JN18</accession>
<reference evidence="2 4" key="1">
    <citation type="submission" date="2020-12" db="EMBL/GenBank/DDBJ databases">
        <title>strain FJAT-54423T represents a novel species of the genus Brevibacillus.</title>
        <authorList>
            <person name="Tang R."/>
        </authorList>
    </citation>
    <scope>NUCLEOTIDE SEQUENCE [LARGE SCALE GENOMIC DNA]</scope>
    <source>
        <strain evidence="2 4">FJAT-54423</strain>
    </source>
</reference>
<dbReference type="EMBL" id="CP073708">
    <property type="protein sequence ID" value="QUO40792.1"/>
    <property type="molecule type" value="Genomic_DNA"/>
</dbReference>
<name>A0A7T5JN18_9BACL</name>
<protein>
    <submittedName>
        <fullName evidence="2">Uncharacterized protein</fullName>
    </submittedName>
</protein>
<evidence type="ECO:0000313" key="2">
    <source>
        <dbReference type="EMBL" id="QQE73709.1"/>
    </source>
</evidence>
<feature type="transmembrane region" description="Helical" evidence="1">
    <location>
        <begin position="13"/>
        <end position="33"/>
    </location>
</feature>
<keyword evidence="1" id="KW-0812">Transmembrane</keyword>
<keyword evidence="1" id="KW-1133">Transmembrane helix</keyword>
<evidence type="ECO:0000313" key="5">
    <source>
        <dbReference type="Proteomes" id="UP000677234"/>
    </source>
</evidence>
<reference evidence="3" key="2">
    <citation type="submission" date="2021-04" db="EMBL/GenBank/DDBJ databases">
        <title>Brevibacillus composti FJAT-54423, complete genome.</title>
        <authorList>
            <person name="Tang R."/>
        </authorList>
    </citation>
    <scope>NUCLEOTIDE SEQUENCE</scope>
    <source>
        <strain evidence="3">FJAT-54424</strain>
    </source>
</reference>
<evidence type="ECO:0000313" key="3">
    <source>
        <dbReference type="EMBL" id="QUO40792.1"/>
    </source>
</evidence>
<dbReference type="RefSeq" id="WP_198827311.1">
    <property type="nucleotide sequence ID" value="NZ_CP066308.1"/>
</dbReference>
<proteinExistence type="predicted"/>
<evidence type="ECO:0000256" key="1">
    <source>
        <dbReference type="SAM" id="Phobius"/>
    </source>
</evidence>
<dbReference type="KEGG" id="bcop:JD108_17755"/>
<keyword evidence="5" id="KW-1185">Reference proteome</keyword>
<dbReference type="AlphaFoldDB" id="A0A7T5JN18"/>
<dbReference type="EMBL" id="CP066308">
    <property type="protein sequence ID" value="QQE73709.1"/>
    <property type="molecule type" value="Genomic_DNA"/>
</dbReference>
<organism evidence="2 4">
    <name type="scientific">Brevibacillus composti</name>
    <dbReference type="NCBI Taxonomy" id="2796470"/>
    <lineage>
        <taxon>Bacteria</taxon>
        <taxon>Bacillati</taxon>
        <taxon>Bacillota</taxon>
        <taxon>Bacilli</taxon>
        <taxon>Bacillales</taxon>
        <taxon>Paenibacillaceae</taxon>
        <taxon>Brevibacillus</taxon>
    </lineage>
</organism>
<keyword evidence="1" id="KW-0472">Membrane</keyword>
<dbReference type="Proteomes" id="UP000595847">
    <property type="component" value="Chromosome"/>
</dbReference>
<gene>
    <name evidence="2" type="ORF">JD108_17755</name>
    <name evidence="3" type="ORF">KDJ56_17695</name>
</gene>